<dbReference type="OrthoDB" id="253601at2"/>
<dbReference type="InterPro" id="IPR018062">
    <property type="entry name" value="HTH_AraC-typ_CS"/>
</dbReference>
<dbReference type="EMBL" id="FMUS01000008">
    <property type="protein sequence ID" value="SCY45862.1"/>
    <property type="molecule type" value="Genomic_DNA"/>
</dbReference>
<feature type="domain" description="HTH araC/xylS-type" evidence="4">
    <location>
        <begin position="17"/>
        <end position="116"/>
    </location>
</feature>
<dbReference type="GO" id="GO:0043565">
    <property type="term" value="F:sequence-specific DNA binding"/>
    <property type="evidence" value="ECO:0007669"/>
    <property type="project" value="InterPro"/>
</dbReference>
<organism evidence="5 6">
    <name type="scientific">Alkaliphilus peptidifermentans DSM 18978</name>
    <dbReference type="NCBI Taxonomy" id="1120976"/>
    <lineage>
        <taxon>Bacteria</taxon>
        <taxon>Bacillati</taxon>
        <taxon>Bacillota</taxon>
        <taxon>Clostridia</taxon>
        <taxon>Peptostreptococcales</taxon>
        <taxon>Natronincolaceae</taxon>
        <taxon>Alkaliphilus</taxon>
    </lineage>
</organism>
<dbReference type="SMART" id="SM00871">
    <property type="entry name" value="AraC_E_bind"/>
    <property type="match status" value="1"/>
</dbReference>
<protein>
    <submittedName>
        <fullName evidence="5">AraC family transcriptional regulator</fullName>
    </submittedName>
</protein>
<dbReference type="PANTHER" id="PTHR40055">
    <property type="entry name" value="TRANSCRIPTIONAL REGULATOR YGIV-RELATED"/>
    <property type="match status" value="1"/>
</dbReference>
<sequence length="302" mass="34959">MELIFNESRQIYISKINAVQDYIEKHLEDELHIEQLANIACFSVFHFQRIYHQITGESLYSFIKRLRLEKAAFLIRSNRSLPILDIALTVGFSNQASFAKAFKERYGINASQIRKLNDLDLIKVNYSTNGKVFYEKEHYNIPIDLSIRSKEPTKVIYIRHIGSYKGDSHLFMGMFSKLYDYASSQNLIEKESAWFAAYHDYGDLTMENKLRVSVCMSIAEDVAGVGEFGSMHLEGGKYAVGKFLLKKDEYQGAWNYMFSKWLPESGYIPDDRICFEHYPLEGFIEGKEGRVVEIFIPIAPLK</sequence>
<keyword evidence="1" id="KW-0805">Transcription regulation</keyword>
<dbReference type="Gene3D" id="1.10.10.60">
    <property type="entry name" value="Homeodomain-like"/>
    <property type="match status" value="2"/>
</dbReference>
<evidence type="ECO:0000256" key="1">
    <source>
        <dbReference type="ARBA" id="ARBA00023015"/>
    </source>
</evidence>
<dbReference type="InterPro" id="IPR018060">
    <property type="entry name" value="HTH_AraC"/>
</dbReference>
<dbReference type="InterPro" id="IPR011256">
    <property type="entry name" value="Reg_factor_effector_dom_sf"/>
</dbReference>
<dbReference type="AlphaFoldDB" id="A0A1G5G2V4"/>
<keyword evidence="6" id="KW-1185">Reference proteome</keyword>
<evidence type="ECO:0000313" key="5">
    <source>
        <dbReference type="EMBL" id="SCY45862.1"/>
    </source>
</evidence>
<dbReference type="InterPro" id="IPR020449">
    <property type="entry name" value="Tscrpt_reg_AraC-type_HTH"/>
</dbReference>
<accession>A0A1G5G2V4</accession>
<dbReference type="Pfam" id="PF06445">
    <property type="entry name" value="GyrI-like"/>
    <property type="match status" value="1"/>
</dbReference>
<keyword evidence="2" id="KW-0238">DNA-binding</keyword>
<dbReference type="InterPro" id="IPR010499">
    <property type="entry name" value="AraC_E-bd"/>
</dbReference>
<dbReference type="SUPFAM" id="SSF46689">
    <property type="entry name" value="Homeodomain-like"/>
    <property type="match status" value="2"/>
</dbReference>
<dbReference type="Pfam" id="PF12833">
    <property type="entry name" value="HTH_18"/>
    <property type="match status" value="1"/>
</dbReference>
<dbReference type="InterPro" id="IPR029442">
    <property type="entry name" value="GyrI-like"/>
</dbReference>
<dbReference type="PRINTS" id="PR00032">
    <property type="entry name" value="HTHARAC"/>
</dbReference>
<dbReference type="PROSITE" id="PS00041">
    <property type="entry name" value="HTH_ARAC_FAMILY_1"/>
    <property type="match status" value="1"/>
</dbReference>
<evidence type="ECO:0000259" key="4">
    <source>
        <dbReference type="PROSITE" id="PS01124"/>
    </source>
</evidence>
<dbReference type="Proteomes" id="UP000198636">
    <property type="component" value="Unassembled WGS sequence"/>
</dbReference>
<evidence type="ECO:0000256" key="2">
    <source>
        <dbReference type="ARBA" id="ARBA00023125"/>
    </source>
</evidence>
<dbReference type="GO" id="GO:0003700">
    <property type="term" value="F:DNA-binding transcription factor activity"/>
    <property type="evidence" value="ECO:0007669"/>
    <property type="project" value="InterPro"/>
</dbReference>
<evidence type="ECO:0000313" key="6">
    <source>
        <dbReference type="Proteomes" id="UP000198636"/>
    </source>
</evidence>
<dbReference type="SMART" id="SM00342">
    <property type="entry name" value="HTH_ARAC"/>
    <property type="match status" value="1"/>
</dbReference>
<name>A0A1G5G2V4_9FIRM</name>
<reference evidence="5 6" key="1">
    <citation type="submission" date="2016-10" db="EMBL/GenBank/DDBJ databases">
        <authorList>
            <person name="de Groot N.N."/>
        </authorList>
    </citation>
    <scope>NUCLEOTIDE SEQUENCE [LARGE SCALE GENOMIC DNA]</scope>
    <source>
        <strain evidence="5 6">DSM 18978</strain>
    </source>
</reference>
<dbReference type="InterPro" id="IPR050908">
    <property type="entry name" value="SmbC-like"/>
</dbReference>
<dbReference type="InterPro" id="IPR009057">
    <property type="entry name" value="Homeodomain-like_sf"/>
</dbReference>
<dbReference type="STRING" id="1120976.SAMN03080606_01588"/>
<dbReference type="SUPFAM" id="SSF55136">
    <property type="entry name" value="Probable bacterial effector-binding domain"/>
    <property type="match status" value="1"/>
</dbReference>
<dbReference type="RefSeq" id="WP_091541983.1">
    <property type="nucleotide sequence ID" value="NZ_FMUS01000008.1"/>
</dbReference>
<dbReference type="Gene3D" id="3.20.80.10">
    <property type="entry name" value="Regulatory factor, effector binding domain"/>
    <property type="match status" value="1"/>
</dbReference>
<keyword evidence="3" id="KW-0804">Transcription</keyword>
<dbReference type="PROSITE" id="PS01124">
    <property type="entry name" value="HTH_ARAC_FAMILY_2"/>
    <property type="match status" value="1"/>
</dbReference>
<proteinExistence type="predicted"/>
<gene>
    <name evidence="5" type="ORF">SAMN03080606_01588</name>
</gene>
<dbReference type="PANTHER" id="PTHR40055:SF2">
    <property type="entry name" value="DNA GYRASE INHIBITOR"/>
    <property type="match status" value="1"/>
</dbReference>
<evidence type="ECO:0000256" key="3">
    <source>
        <dbReference type="ARBA" id="ARBA00023163"/>
    </source>
</evidence>